<name>A0A4Z2ICJ6_9TELE</name>
<feature type="transmembrane region" description="Helical" evidence="1">
    <location>
        <begin position="137"/>
        <end position="161"/>
    </location>
</feature>
<dbReference type="OrthoDB" id="427410at2759"/>
<proteinExistence type="predicted"/>
<keyword evidence="1" id="KW-1133">Transmembrane helix</keyword>
<accession>A0A4Z2ICJ6</accession>
<sequence>MSVQVQTHIGPVGVKVIFILNLNKTPGPHGDVGFDLFPCSVHVLRHPRHLEHWLLVSAGCHDVGVGLLLDALNGGPLGAYNQPHHTVRHPHLDGGLSGQARIMEKCSAAEMISLLAMATSSLLPVTTNTGSSPRTGVLIAALIAVILVCAAMGGKGVLVVVQAEQGELVQGDLQGSLVVPRVSLDAAVCKERAGHLRGIG</sequence>
<keyword evidence="1" id="KW-0472">Membrane</keyword>
<feature type="transmembrane region" description="Helical" evidence="1">
    <location>
        <begin position="108"/>
        <end position="125"/>
    </location>
</feature>
<keyword evidence="1" id="KW-0812">Transmembrane</keyword>
<evidence type="ECO:0000313" key="3">
    <source>
        <dbReference type="Proteomes" id="UP000314294"/>
    </source>
</evidence>
<comment type="caution">
    <text evidence="2">The sequence shown here is derived from an EMBL/GenBank/DDBJ whole genome shotgun (WGS) entry which is preliminary data.</text>
</comment>
<dbReference type="AlphaFoldDB" id="A0A4Z2ICJ6"/>
<reference evidence="2 3" key="1">
    <citation type="submission" date="2019-03" db="EMBL/GenBank/DDBJ databases">
        <title>First draft genome of Liparis tanakae, snailfish: a comprehensive survey of snailfish specific genes.</title>
        <authorList>
            <person name="Kim W."/>
            <person name="Song I."/>
            <person name="Jeong J.-H."/>
            <person name="Kim D."/>
            <person name="Kim S."/>
            <person name="Ryu S."/>
            <person name="Song J.Y."/>
            <person name="Lee S.K."/>
        </authorList>
    </citation>
    <scope>NUCLEOTIDE SEQUENCE [LARGE SCALE GENOMIC DNA]</scope>
    <source>
        <tissue evidence="2">Muscle</tissue>
    </source>
</reference>
<evidence type="ECO:0000256" key="1">
    <source>
        <dbReference type="SAM" id="Phobius"/>
    </source>
</evidence>
<protein>
    <submittedName>
        <fullName evidence="2">Uncharacterized protein</fullName>
    </submittedName>
</protein>
<evidence type="ECO:0000313" key="2">
    <source>
        <dbReference type="EMBL" id="TNN75617.1"/>
    </source>
</evidence>
<gene>
    <name evidence="2" type="ORF">EYF80_014167</name>
</gene>
<organism evidence="2 3">
    <name type="scientific">Liparis tanakae</name>
    <name type="common">Tanaka's snailfish</name>
    <dbReference type="NCBI Taxonomy" id="230148"/>
    <lineage>
        <taxon>Eukaryota</taxon>
        <taxon>Metazoa</taxon>
        <taxon>Chordata</taxon>
        <taxon>Craniata</taxon>
        <taxon>Vertebrata</taxon>
        <taxon>Euteleostomi</taxon>
        <taxon>Actinopterygii</taxon>
        <taxon>Neopterygii</taxon>
        <taxon>Teleostei</taxon>
        <taxon>Neoteleostei</taxon>
        <taxon>Acanthomorphata</taxon>
        <taxon>Eupercaria</taxon>
        <taxon>Perciformes</taxon>
        <taxon>Cottioidei</taxon>
        <taxon>Cottales</taxon>
        <taxon>Liparidae</taxon>
        <taxon>Liparis</taxon>
    </lineage>
</organism>
<keyword evidence="3" id="KW-1185">Reference proteome</keyword>
<dbReference type="EMBL" id="SRLO01000101">
    <property type="protein sequence ID" value="TNN75617.1"/>
    <property type="molecule type" value="Genomic_DNA"/>
</dbReference>
<dbReference type="Proteomes" id="UP000314294">
    <property type="component" value="Unassembled WGS sequence"/>
</dbReference>